<evidence type="ECO:0000313" key="2">
    <source>
        <dbReference type="Proteomes" id="UP000069096"/>
    </source>
</evidence>
<dbReference type="PATRIC" id="fig|158822.12.peg.1885"/>
<dbReference type="OrthoDB" id="8852350at2"/>
<organism evidence="1 2">
    <name type="scientific">Pantoea vagans</name>
    <dbReference type="NCBI Taxonomy" id="470934"/>
    <lineage>
        <taxon>Bacteria</taxon>
        <taxon>Pseudomonadati</taxon>
        <taxon>Pseudomonadota</taxon>
        <taxon>Gammaproteobacteria</taxon>
        <taxon>Enterobacterales</taxon>
        <taxon>Erwiniaceae</taxon>
        <taxon>Pantoea</taxon>
    </lineage>
</organism>
<keyword evidence="2" id="KW-1185">Reference proteome</keyword>
<accession>A0A0U3T3E4</accession>
<name>A0A0U3T3E4_9GAMM</name>
<sequence>MFANCQSGGTDQAVADVCKTPAPVTFVNLALGNTAVPTASTVLFTGMPAHTLSTITPITQGDEAGVLGGVVSETFMGLSRHLTGCNSLLINGMPATRMGSVTQQNVANAPGVRITPSQTTVALLAT</sequence>
<gene>
    <name evidence="1" type="ORF">LK04_09170</name>
</gene>
<dbReference type="AlphaFoldDB" id="A0A0U3T3E4"/>
<dbReference type="RefSeq" id="WP_058972768.1">
    <property type="nucleotide sequence ID" value="NZ_CP011427.1"/>
</dbReference>
<proteinExistence type="predicted"/>
<reference evidence="2" key="1">
    <citation type="submission" date="2014-09" db="EMBL/GenBank/DDBJ databases">
        <title>Complete genome sequencing of Cedecea sp., quorum sensing bacteria isolated from Malaysian waterfall.</title>
        <authorList>
            <person name="Chan K.-G."/>
            <person name="Lim Y.-L."/>
            <person name="Yunos N.Y.M."/>
        </authorList>
    </citation>
    <scope>NUCLEOTIDE SEQUENCE [LARGE SCALE GENOMIC DNA]</scope>
    <source>
        <strain evidence="2">ND02</strain>
    </source>
</reference>
<dbReference type="Proteomes" id="UP000069096">
    <property type="component" value="Chromosome"/>
</dbReference>
<dbReference type="Pfam" id="PF13665">
    <property type="entry name" value="Tox-PAAR-like"/>
    <property type="match status" value="1"/>
</dbReference>
<dbReference type="EMBL" id="CP011427">
    <property type="protein sequence ID" value="ALV92308.1"/>
    <property type="molecule type" value="Genomic_DNA"/>
</dbReference>
<protein>
    <submittedName>
        <fullName evidence="1">Type VI secretion protein</fullName>
    </submittedName>
</protein>
<evidence type="ECO:0000313" key="1">
    <source>
        <dbReference type="EMBL" id="ALV92308.1"/>
    </source>
</evidence>